<evidence type="ECO:0000256" key="1">
    <source>
        <dbReference type="SAM" id="MobiDB-lite"/>
    </source>
</evidence>
<dbReference type="InterPro" id="IPR014729">
    <property type="entry name" value="Rossmann-like_a/b/a_fold"/>
</dbReference>
<keyword evidence="3" id="KW-1185">Reference proteome</keyword>
<feature type="region of interest" description="Disordered" evidence="1">
    <location>
        <begin position="251"/>
        <end position="278"/>
    </location>
</feature>
<protein>
    <recommendedName>
        <fullName evidence="4">Cytidyltransferase-like domain-containing protein</fullName>
    </recommendedName>
</protein>
<dbReference type="AlphaFoldDB" id="A0A9P9WZF6"/>
<evidence type="ECO:0000313" key="3">
    <source>
        <dbReference type="Proteomes" id="UP000829685"/>
    </source>
</evidence>
<dbReference type="SUPFAM" id="SSF52374">
    <property type="entry name" value="Nucleotidylyl transferase"/>
    <property type="match status" value="1"/>
</dbReference>
<proteinExistence type="predicted"/>
<comment type="caution">
    <text evidence="2">The sequence shown here is derived from an EMBL/GenBank/DDBJ whole genome shotgun (WGS) entry which is preliminary data.</text>
</comment>
<name>A0A9P9WZF6_9PEZI</name>
<dbReference type="Proteomes" id="UP000829685">
    <property type="component" value="Unassembled WGS sequence"/>
</dbReference>
<reference evidence="2" key="1">
    <citation type="submission" date="2021-03" db="EMBL/GenBank/DDBJ databases">
        <title>Revisited historic fungal species revealed as producer of novel bioactive compounds through whole genome sequencing and comparative genomics.</title>
        <authorList>
            <person name="Vignolle G.A."/>
            <person name="Hochenegger N."/>
            <person name="Mach R.L."/>
            <person name="Mach-Aigner A.R."/>
            <person name="Javad Rahimi M."/>
            <person name="Salim K.A."/>
            <person name="Chan C.M."/>
            <person name="Lim L.B.L."/>
            <person name="Cai F."/>
            <person name="Druzhinina I.S."/>
            <person name="U'Ren J.M."/>
            <person name="Derntl C."/>
        </authorList>
    </citation>
    <scope>NUCLEOTIDE SEQUENCE</scope>
    <source>
        <strain evidence="2">TUCIM 5799</strain>
    </source>
</reference>
<feature type="compositionally biased region" description="Low complexity" evidence="1">
    <location>
        <begin position="261"/>
        <end position="276"/>
    </location>
</feature>
<evidence type="ECO:0000313" key="2">
    <source>
        <dbReference type="EMBL" id="KAI1881785.1"/>
    </source>
</evidence>
<gene>
    <name evidence="2" type="ORF">JX265_000611</name>
</gene>
<organism evidence="2 3">
    <name type="scientific">Neoarthrinium moseri</name>
    <dbReference type="NCBI Taxonomy" id="1658444"/>
    <lineage>
        <taxon>Eukaryota</taxon>
        <taxon>Fungi</taxon>
        <taxon>Dikarya</taxon>
        <taxon>Ascomycota</taxon>
        <taxon>Pezizomycotina</taxon>
        <taxon>Sordariomycetes</taxon>
        <taxon>Xylariomycetidae</taxon>
        <taxon>Amphisphaeriales</taxon>
        <taxon>Apiosporaceae</taxon>
        <taxon>Neoarthrinium</taxon>
    </lineage>
</organism>
<dbReference type="EMBL" id="JAFIMR010000001">
    <property type="protein sequence ID" value="KAI1881785.1"/>
    <property type="molecule type" value="Genomic_DNA"/>
</dbReference>
<dbReference type="Gene3D" id="3.40.50.620">
    <property type="entry name" value="HUPs"/>
    <property type="match status" value="1"/>
</dbReference>
<evidence type="ECO:0008006" key="4">
    <source>
        <dbReference type="Google" id="ProtNLM"/>
    </source>
</evidence>
<sequence length="352" mass="39490">MPFWDIIQKSKISMTTPAASVSPPETARLDTYIQKAWKTDEQLHPFGVASDESTATNPAIAPPTLRRGKTNRIIYYIGSFNPPHLGHQALMDHVLEHSRHEADPDFNAVAIIAITHGERWVQRKLARESRTTPASPQGGGLYLPFDQRKALLEQGLPASLRRRGVWVFPRPLDDWFGFLWRLMQACQDDGFALEMHELLGPDYVEWWRPQKSGLHGVVTSDVCRAADFVVPGSPELEDMVGFAPWERVITRDGGEGDEDGVGSSSSQGQGQEQTGELEAKKGEVWVCRESGRRSYTIRFVKCEERALDPNLSSTKLRQIIAGADTDELLDKVRGAAMSPEMLVEMVRERRKN</sequence>
<accession>A0A9P9WZF6</accession>